<name>A0A183TLU9_SCHSO</name>
<dbReference type="Proteomes" id="UP000275846">
    <property type="component" value="Unassembled WGS sequence"/>
</dbReference>
<sequence>MPGGILLTALANKQHNSYTLGGLKVKAINRKSSLTLCPHPAPLPHLESTKASQPEIFTSLPVTHWYLQGEEGDSWRRKAELARNQDPEAADDAYLQTAPRRRRWRPDSASAAPAPIAELPVPSLA</sequence>
<dbReference type="AlphaFoldDB" id="A0A183TLU9"/>
<evidence type="ECO:0000313" key="4">
    <source>
        <dbReference type="WBParaSite" id="SSLN_0001811101-mRNA-1"/>
    </source>
</evidence>
<proteinExistence type="predicted"/>
<evidence type="ECO:0000256" key="1">
    <source>
        <dbReference type="SAM" id="MobiDB-lite"/>
    </source>
</evidence>
<organism evidence="4">
    <name type="scientific">Schistocephalus solidus</name>
    <name type="common">Tapeworm</name>
    <dbReference type="NCBI Taxonomy" id="70667"/>
    <lineage>
        <taxon>Eukaryota</taxon>
        <taxon>Metazoa</taxon>
        <taxon>Spiralia</taxon>
        <taxon>Lophotrochozoa</taxon>
        <taxon>Platyhelminthes</taxon>
        <taxon>Cestoda</taxon>
        <taxon>Eucestoda</taxon>
        <taxon>Diphyllobothriidea</taxon>
        <taxon>Diphyllobothriidae</taxon>
        <taxon>Schistocephalus</taxon>
    </lineage>
</organism>
<reference evidence="4" key="1">
    <citation type="submission" date="2016-06" db="UniProtKB">
        <authorList>
            <consortium name="WormBaseParasite"/>
        </authorList>
    </citation>
    <scope>IDENTIFICATION</scope>
</reference>
<gene>
    <name evidence="2" type="ORF">SSLN_LOCUS17447</name>
</gene>
<accession>A0A183TLU9</accession>
<reference evidence="2 3" key="2">
    <citation type="submission" date="2018-11" db="EMBL/GenBank/DDBJ databases">
        <authorList>
            <consortium name="Pathogen Informatics"/>
        </authorList>
    </citation>
    <scope>NUCLEOTIDE SEQUENCE [LARGE SCALE GENOMIC DNA]</scope>
    <source>
        <strain evidence="2 3">NST_G2</strain>
    </source>
</reference>
<keyword evidence="3" id="KW-1185">Reference proteome</keyword>
<feature type="region of interest" description="Disordered" evidence="1">
    <location>
        <begin position="81"/>
        <end position="125"/>
    </location>
</feature>
<evidence type="ECO:0000313" key="3">
    <source>
        <dbReference type="Proteomes" id="UP000275846"/>
    </source>
</evidence>
<dbReference type="WBParaSite" id="SSLN_0001811101-mRNA-1">
    <property type="protein sequence ID" value="SSLN_0001811101-mRNA-1"/>
    <property type="gene ID" value="SSLN_0001811101"/>
</dbReference>
<dbReference type="EMBL" id="UYSU01042523">
    <property type="protein sequence ID" value="VDM03833.1"/>
    <property type="molecule type" value="Genomic_DNA"/>
</dbReference>
<protein>
    <submittedName>
        <fullName evidence="2 4">Uncharacterized protein</fullName>
    </submittedName>
</protein>
<evidence type="ECO:0000313" key="2">
    <source>
        <dbReference type="EMBL" id="VDM03833.1"/>
    </source>
</evidence>